<dbReference type="InterPro" id="IPR036866">
    <property type="entry name" value="RibonucZ/Hydroxyglut_hydro"/>
</dbReference>
<keyword evidence="3" id="KW-1185">Reference proteome</keyword>
<feature type="domain" description="Metallo-beta-lactamase" evidence="1">
    <location>
        <begin position="38"/>
        <end position="231"/>
    </location>
</feature>
<dbReference type="EMBL" id="SLWL01000011">
    <property type="protein sequence ID" value="TCO11831.1"/>
    <property type="molecule type" value="Genomic_DNA"/>
</dbReference>
<dbReference type="PANTHER" id="PTHR42663">
    <property type="entry name" value="HYDROLASE C777.06C-RELATED-RELATED"/>
    <property type="match status" value="1"/>
</dbReference>
<dbReference type="CDD" id="cd07715">
    <property type="entry name" value="TaR3-like_MBL-fold"/>
    <property type="match status" value="1"/>
</dbReference>
<proteinExistence type="predicted"/>
<dbReference type="Proteomes" id="UP000294881">
    <property type="component" value="Unassembled WGS sequence"/>
</dbReference>
<evidence type="ECO:0000259" key="1">
    <source>
        <dbReference type="SMART" id="SM00849"/>
    </source>
</evidence>
<comment type="caution">
    <text evidence="2">The sequence shown here is derived from an EMBL/GenBank/DDBJ whole genome shotgun (WGS) entry which is preliminary data.</text>
</comment>
<gene>
    <name evidence="2" type="ORF">EV666_111106</name>
</gene>
<name>A0A4R2GQN1_9HYPH</name>
<dbReference type="Pfam" id="PF12706">
    <property type="entry name" value="Lactamase_B_2"/>
    <property type="match status" value="1"/>
</dbReference>
<dbReference type="SMART" id="SM00849">
    <property type="entry name" value="Lactamase_B"/>
    <property type="match status" value="1"/>
</dbReference>
<evidence type="ECO:0000313" key="2">
    <source>
        <dbReference type="EMBL" id="TCO11831.1"/>
    </source>
</evidence>
<organism evidence="2 3">
    <name type="scientific">Camelimonas lactis</name>
    <dbReference type="NCBI Taxonomy" id="659006"/>
    <lineage>
        <taxon>Bacteria</taxon>
        <taxon>Pseudomonadati</taxon>
        <taxon>Pseudomonadota</taxon>
        <taxon>Alphaproteobacteria</taxon>
        <taxon>Hyphomicrobiales</taxon>
        <taxon>Chelatococcaceae</taxon>
        <taxon>Camelimonas</taxon>
    </lineage>
</organism>
<dbReference type="AlphaFoldDB" id="A0A4R2GQN1"/>
<dbReference type="InterPro" id="IPR001279">
    <property type="entry name" value="Metallo-B-lactamas"/>
</dbReference>
<sequence length="289" mass="31519">MMAAVTNTTADKGLSVRFWGVRGSHPVCGPRFAYFGGNTPCVEVSVDGQRFIVDAGAGLIELGQALCRDVGCDGSFPADVHLLLSHLHHDHISGLPFFKPALRADSVIHTWCGNLDGASAAAALGEMYRPPLFPISLEQLPATFEHHGFHAGETLQIAGRQIRTCLLNHPSGATGYRFDHNGRAVCYISDIEHDASGPPPELKAFVAGADLVIYDSMFLEEEYCRCIGWGHSTWREGVRLCREGGARAMAMFHLHPDRDDEVHRNIERELALALPGSFVAREGLTVTFD</sequence>
<dbReference type="SUPFAM" id="SSF56281">
    <property type="entry name" value="Metallo-hydrolase/oxidoreductase"/>
    <property type="match status" value="1"/>
</dbReference>
<accession>A0A4R2GQN1</accession>
<dbReference type="Gene3D" id="3.60.15.10">
    <property type="entry name" value="Ribonuclease Z/Hydroxyacylglutathione hydrolase-like"/>
    <property type="match status" value="1"/>
</dbReference>
<evidence type="ECO:0000313" key="3">
    <source>
        <dbReference type="Proteomes" id="UP000294881"/>
    </source>
</evidence>
<dbReference type="PANTHER" id="PTHR42663:SF4">
    <property type="entry name" value="SLL1036 PROTEIN"/>
    <property type="match status" value="1"/>
</dbReference>
<reference evidence="2 3" key="1">
    <citation type="submission" date="2019-03" db="EMBL/GenBank/DDBJ databases">
        <title>Genomic Encyclopedia of Type Strains, Phase IV (KMG-IV): sequencing the most valuable type-strain genomes for metagenomic binning, comparative biology and taxonomic classification.</title>
        <authorList>
            <person name="Goeker M."/>
        </authorList>
    </citation>
    <scope>NUCLEOTIDE SEQUENCE [LARGE SCALE GENOMIC DNA]</scope>
    <source>
        <strain evidence="2 3">DSM 22958</strain>
    </source>
</reference>
<protein>
    <submittedName>
        <fullName evidence="2">Phosphoribosyl 1,2-cyclic phosphodiesterase</fullName>
    </submittedName>
</protein>